<reference evidence="3" key="1">
    <citation type="submission" date="2025-08" db="UniProtKB">
        <authorList>
            <consortium name="RefSeq"/>
        </authorList>
    </citation>
    <scope>IDENTIFICATION</scope>
    <source>
        <tissue evidence="3">Whole organism</tissue>
    </source>
</reference>
<name>A0A9C6WLH3_FRAOC</name>
<dbReference type="Pfam" id="PF16064">
    <property type="entry name" value="DUF4806"/>
    <property type="match status" value="1"/>
</dbReference>
<accession>A0A9C6WLH3</accession>
<dbReference type="GeneID" id="127748896"/>
<dbReference type="OrthoDB" id="7545960at2759"/>
<dbReference type="Proteomes" id="UP000504606">
    <property type="component" value="Unplaced"/>
</dbReference>
<dbReference type="AlphaFoldDB" id="A0A9C6WLH3"/>
<proteinExistence type="predicted"/>
<dbReference type="KEGG" id="foc:127748896"/>
<dbReference type="RefSeq" id="XP_052120347.1">
    <property type="nucleotide sequence ID" value="XM_052264387.1"/>
</dbReference>
<organism evidence="2 3">
    <name type="scientific">Frankliniella occidentalis</name>
    <name type="common">Western flower thrips</name>
    <name type="synonym">Euthrips occidentalis</name>
    <dbReference type="NCBI Taxonomy" id="133901"/>
    <lineage>
        <taxon>Eukaryota</taxon>
        <taxon>Metazoa</taxon>
        <taxon>Ecdysozoa</taxon>
        <taxon>Arthropoda</taxon>
        <taxon>Hexapoda</taxon>
        <taxon>Insecta</taxon>
        <taxon>Pterygota</taxon>
        <taxon>Neoptera</taxon>
        <taxon>Paraneoptera</taxon>
        <taxon>Thysanoptera</taxon>
        <taxon>Terebrantia</taxon>
        <taxon>Thripoidea</taxon>
        <taxon>Thripidae</taxon>
        <taxon>Frankliniella</taxon>
    </lineage>
</organism>
<feature type="domain" description="DUF4806" evidence="1">
    <location>
        <begin position="30"/>
        <end position="111"/>
    </location>
</feature>
<sequence>MLQKVILNQKRILSCVQDEDEQRLDDFDFVPSDKFPLKTEDDFEFIEEYLSIKVQRREAVKYFTNYYAEDWDEWKFTGKLLSKLISNDFAKSISWEGTEGSKIAFKTTRLNHTIRLAVLKIFNSDLSQSEKKVQRWFCTSKQRGK</sequence>
<dbReference type="InterPro" id="IPR032071">
    <property type="entry name" value="DUF4806"/>
</dbReference>
<evidence type="ECO:0000313" key="2">
    <source>
        <dbReference type="Proteomes" id="UP000504606"/>
    </source>
</evidence>
<evidence type="ECO:0000259" key="1">
    <source>
        <dbReference type="Pfam" id="PF16064"/>
    </source>
</evidence>
<keyword evidence="2" id="KW-1185">Reference proteome</keyword>
<evidence type="ECO:0000313" key="3">
    <source>
        <dbReference type="RefSeq" id="XP_052120347.1"/>
    </source>
</evidence>
<protein>
    <submittedName>
        <fullName evidence="3">Uncharacterized protein LOC127748896</fullName>
    </submittedName>
</protein>
<gene>
    <name evidence="3" type="primary">LOC127748896</name>
</gene>